<keyword evidence="3" id="KW-1185">Reference proteome</keyword>
<dbReference type="Proteomes" id="UP000789396">
    <property type="component" value="Unassembled WGS sequence"/>
</dbReference>
<dbReference type="EMBL" id="CAJVPZ010083532">
    <property type="protein sequence ID" value="CAG8810014.1"/>
    <property type="molecule type" value="Genomic_DNA"/>
</dbReference>
<protein>
    <submittedName>
        <fullName evidence="2">5468_t:CDS:1</fullName>
    </submittedName>
</protein>
<feature type="region of interest" description="Disordered" evidence="1">
    <location>
        <begin position="17"/>
        <end position="43"/>
    </location>
</feature>
<comment type="caution">
    <text evidence="2">The sequence shown here is derived from an EMBL/GenBank/DDBJ whole genome shotgun (WGS) entry which is preliminary data.</text>
</comment>
<feature type="non-terminal residue" evidence="2">
    <location>
        <position position="1"/>
    </location>
</feature>
<evidence type="ECO:0000313" key="3">
    <source>
        <dbReference type="Proteomes" id="UP000789396"/>
    </source>
</evidence>
<feature type="compositionally biased region" description="Basic and acidic residues" evidence="1">
    <location>
        <begin position="32"/>
        <end position="43"/>
    </location>
</feature>
<gene>
    <name evidence="2" type="ORF">RFULGI_LOCUS18655</name>
</gene>
<sequence length="43" mass="4699">AKRKCKARKKLIFNDTASLSSSSSESGSDSKLSNDDKDFTVDM</sequence>
<dbReference type="AlphaFoldDB" id="A0A9N9K4J7"/>
<organism evidence="2 3">
    <name type="scientific">Racocetra fulgida</name>
    <dbReference type="NCBI Taxonomy" id="60492"/>
    <lineage>
        <taxon>Eukaryota</taxon>
        <taxon>Fungi</taxon>
        <taxon>Fungi incertae sedis</taxon>
        <taxon>Mucoromycota</taxon>
        <taxon>Glomeromycotina</taxon>
        <taxon>Glomeromycetes</taxon>
        <taxon>Diversisporales</taxon>
        <taxon>Gigasporaceae</taxon>
        <taxon>Racocetra</taxon>
    </lineage>
</organism>
<reference evidence="2" key="1">
    <citation type="submission" date="2021-06" db="EMBL/GenBank/DDBJ databases">
        <authorList>
            <person name="Kallberg Y."/>
            <person name="Tangrot J."/>
            <person name="Rosling A."/>
        </authorList>
    </citation>
    <scope>NUCLEOTIDE SEQUENCE</scope>
    <source>
        <strain evidence="2">IN212</strain>
    </source>
</reference>
<name>A0A9N9K4J7_9GLOM</name>
<feature type="non-terminal residue" evidence="2">
    <location>
        <position position="43"/>
    </location>
</feature>
<evidence type="ECO:0000313" key="2">
    <source>
        <dbReference type="EMBL" id="CAG8810014.1"/>
    </source>
</evidence>
<feature type="compositionally biased region" description="Low complexity" evidence="1">
    <location>
        <begin position="18"/>
        <end position="31"/>
    </location>
</feature>
<proteinExistence type="predicted"/>
<accession>A0A9N9K4J7</accession>
<evidence type="ECO:0000256" key="1">
    <source>
        <dbReference type="SAM" id="MobiDB-lite"/>
    </source>
</evidence>